<dbReference type="InterPro" id="IPR019776">
    <property type="entry name" value="Flagellar_basal_body_rod_CS"/>
</dbReference>
<gene>
    <name evidence="10" type="ORF">BXY39_2455</name>
</gene>
<comment type="subcellular location">
    <subcellularLocation>
        <location evidence="1">Bacterial flagellum basal body</location>
    </subcellularLocation>
    <subcellularLocation>
        <location evidence="2">Secreted</location>
    </subcellularLocation>
</comment>
<dbReference type="FunCoup" id="A0A3M0C4Y3">
    <property type="interactions" value="86"/>
</dbReference>
<evidence type="ECO:0000313" key="10">
    <source>
        <dbReference type="EMBL" id="RMB04884.1"/>
    </source>
</evidence>
<evidence type="ECO:0000313" key="11">
    <source>
        <dbReference type="Proteomes" id="UP000271227"/>
    </source>
</evidence>
<evidence type="ECO:0000256" key="1">
    <source>
        <dbReference type="ARBA" id="ARBA00004117"/>
    </source>
</evidence>
<dbReference type="InterPro" id="IPR002371">
    <property type="entry name" value="FlgK"/>
</dbReference>
<dbReference type="AlphaFoldDB" id="A0A3M0C4Y3"/>
<protein>
    <recommendedName>
        <fullName evidence="4">Flagellar hook-associated protein 1</fullName>
    </recommendedName>
</protein>
<sequence length="707" mass="74746">MALNNIIDTSLSGLFLNQSALRVTSSNIANVNTPGYSRLQVSQEARVLSGQAAGVQLSGIDRVVDRFLDSALRTSISNVEEYSVQSRFHDALQGFLGRPDSDSSLSSQFDQVFGSIAALSLSPSESLRRQEVLNETQDFLNQMNRIQGQIQDLRADTGRQIDETLRGLNENLARVFELNNLILSQSARGGEIGGLEGQLDDALRNISEVIDINITRESNNTARVTTASGLPLVDFSLRQLTFDAPGVVGAETQFPPIEIAVVDPVTLQPITAPTDMAPHIRSGSLRGLLDIRDNQLVDLSQTLGELGARVADEFNAVHNGFSATPAPGTLTGKQTFVTGTQPTNFTGTVEFAVVDADNQLVAKSTIDLTAFANMNAVIAQVNTDLGGAGTLGLTDGVLSLDAATAGNGVVIADVAGQETDRGGRSFSHFFGMNDLIQTDNAGIYETGFAATDSLELGGAGTIDFRVRDANGVELTTVTVDISALPINTVNDLIGTSGLSSPSGLGAFFSFGYDANGQITAEPLSTRPGVTLEVISDSTDIGGTGINLNLAFGLDPSQRGNAARNLTVREDVLSNPNLLSMSVFDNTAAVGATAMTSGDQRGARALQELQTSTVNFGSAGELASTSLSLTQYLGRFLDNAGLQARRAASLEEDNRALNLELEQRRADVSGVNLDEELSNLVVFQNAYNAAARILSTVQELYDELLATV</sequence>
<dbReference type="NCBIfam" id="TIGR02492">
    <property type="entry name" value="flgK_ends"/>
    <property type="match status" value="1"/>
</dbReference>
<dbReference type="InterPro" id="IPR001444">
    <property type="entry name" value="Flag_bb_rod_N"/>
</dbReference>
<organism evidence="10 11">
    <name type="scientific">Eilatimonas milleporae</name>
    <dbReference type="NCBI Taxonomy" id="911205"/>
    <lineage>
        <taxon>Bacteria</taxon>
        <taxon>Pseudomonadati</taxon>
        <taxon>Pseudomonadota</taxon>
        <taxon>Alphaproteobacteria</taxon>
        <taxon>Kordiimonadales</taxon>
        <taxon>Kordiimonadaceae</taxon>
        <taxon>Eilatimonas</taxon>
    </lineage>
</organism>
<evidence type="ECO:0000259" key="8">
    <source>
        <dbReference type="Pfam" id="PF06429"/>
    </source>
</evidence>
<dbReference type="GO" id="GO:0044780">
    <property type="term" value="P:bacterial-type flagellum assembly"/>
    <property type="evidence" value="ECO:0007669"/>
    <property type="project" value="InterPro"/>
</dbReference>
<evidence type="ECO:0000256" key="6">
    <source>
        <dbReference type="ARBA" id="ARBA00023143"/>
    </source>
</evidence>
<name>A0A3M0C4Y3_9PROT</name>
<keyword evidence="11" id="KW-1185">Reference proteome</keyword>
<evidence type="ECO:0000259" key="7">
    <source>
        <dbReference type="Pfam" id="PF00460"/>
    </source>
</evidence>
<feature type="domain" description="Flagellar basal-body/hook protein C-terminal" evidence="8">
    <location>
        <begin position="667"/>
        <end position="704"/>
    </location>
</feature>
<dbReference type="InParanoid" id="A0A3M0C4Y3"/>
<dbReference type="InterPro" id="IPR053927">
    <property type="entry name" value="FlgK_helical"/>
</dbReference>
<keyword evidence="10" id="KW-0282">Flagellum</keyword>
<dbReference type="GO" id="GO:0009425">
    <property type="term" value="C:bacterial-type flagellum basal body"/>
    <property type="evidence" value="ECO:0007669"/>
    <property type="project" value="UniProtKB-SubCell"/>
</dbReference>
<dbReference type="GO" id="GO:0005576">
    <property type="term" value="C:extracellular region"/>
    <property type="evidence" value="ECO:0007669"/>
    <property type="project" value="UniProtKB-SubCell"/>
</dbReference>
<dbReference type="EMBL" id="REFR01000012">
    <property type="protein sequence ID" value="RMB04884.1"/>
    <property type="molecule type" value="Genomic_DNA"/>
</dbReference>
<dbReference type="PANTHER" id="PTHR30033">
    <property type="entry name" value="FLAGELLAR HOOK-ASSOCIATED PROTEIN 1"/>
    <property type="match status" value="1"/>
</dbReference>
<keyword evidence="10" id="KW-0966">Cell projection</keyword>
<feature type="domain" description="Flagellar basal body rod protein N-terminal" evidence="7">
    <location>
        <begin position="7"/>
        <end position="36"/>
    </location>
</feature>
<dbReference type="Pfam" id="PF06429">
    <property type="entry name" value="Flg_bbr_C"/>
    <property type="match status" value="1"/>
</dbReference>
<dbReference type="PROSITE" id="PS00588">
    <property type="entry name" value="FLAGELLA_BB_ROD"/>
    <property type="match status" value="1"/>
</dbReference>
<keyword evidence="6" id="KW-0975">Bacterial flagellum</keyword>
<dbReference type="RefSeq" id="WP_121939141.1">
    <property type="nucleotide sequence ID" value="NZ_REFR01000012.1"/>
</dbReference>
<dbReference type="GO" id="GO:0005198">
    <property type="term" value="F:structural molecule activity"/>
    <property type="evidence" value="ECO:0007669"/>
    <property type="project" value="InterPro"/>
</dbReference>
<dbReference type="Proteomes" id="UP000271227">
    <property type="component" value="Unassembled WGS sequence"/>
</dbReference>
<comment type="caution">
    <text evidence="10">The sequence shown here is derived from an EMBL/GenBank/DDBJ whole genome shotgun (WGS) entry which is preliminary data.</text>
</comment>
<dbReference type="PANTHER" id="PTHR30033:SF2">
    <property type="entry name" value="FLAGELLAR HOOK PROTEIN"/>
    <property type="match status" value="1"/>
</dbReference>
<evidence type="ECO:0000256" key="4">
    <source>
        <dbReference type="ARBA" id="ARBA00016244"/>
    </source>
</evidence>
<dbReference type="Pfam" id="PF22638">
    <property type="entry name" value="FlgK_D1"/>
    <property type="match status" value="1"/>
</dbReference>
<evidence type="ECO:0000256" key="5">
    <source>
        <dbReference type="ARBA" id="ARBA00022525"/>
    </source>
</evidence>
<dbReference type="OrthoDB" id="7181295at2"/>
<reference evidence="10 11" key="1">
    <citation type="submission" date="2018-10" db="EMBL/GenBank/DDBJ databases">
        <title>Genomic Encyclopedia of Archaeal and Bacterial Type Strains, Phase II (KMG-II): from individual species to whole genera.</title>
        <authorList>
            <person name="Goeker M."/>
        </authorList>
    </citation>
    <scope>NUCLEOTIDE SEQUENCE [LARGE SCALE GENOMIC DNA]</scope>
    <source>
        <strain evidence="10 11">DSM 25217</strain>
    </source>
</reference>
<accession>A0A3M0C4Y3</accession>
<keyword evidence="10" id="KW-0969">Cilium</keyword>
<keyword evidence="5" id="KW-0964">Secreted</keyword>
<comment type="similarity">
    <text evidence="3">Belongs to the flagella basal body rod proteins family.</text>
</comment>
<dbReference type="Pfam" id="PF00460">
    <property type="entry name" value="Flg_bb_rod"/>
    <property type="match status" value="1"/>
</dbReference>
<evidence type="ECO:0000259" key="9">
    <source>
        <dbReference type="Pfam" id="PF22638"/>
    </source>
</evidence>
<dbReference type="SUPFAM" id="SSF64518">
    <property type="entry name" value="Phase 1 flagellin"/>
    <property type="match status" value="1"/>
</dbReference>
<evidence type="ECO:0000256" key="3">
    <source>
        <dbReference type="ARBA" id="ARBA00009677"/>
    </source>
</evidence>
<evidence type="ECO:0000256" key="2">
    <source>
        <dbReference type="ARBA" id="ARBA00004613"/>
    </source>
</evidence>
<proteinExistence type="inferred from homology"/>
<dbReference type="GO" id="GO:0009424">
    <property type="term" value="C:bacterial-type flagellum hook"/>
    <property type="evidence" value="ECO:0007669"/>
    <property type="project" value="InterPro"/>
</dbReference>
<feature type="domain" description="Flagellar hook-associated protein FlgK helical" evidence="9">
    <location>
        <begin position="100"/>
        <end position="321"/>
    </location>
</feature>
<dbReference type="InterPro" id="IPR010930">
    <property type="entry name" value="Flg_bb/hook_C_dom"/>
</dbReference>